<dbReference type="Pfam" id="PF03739">
    <property type="entry name" value="LptF_LptG"/>
    <property type="match status" value="1"/>
</dbReference>
<dbReference type="GO" id="GO:0055085">
    <property type="term" value="P:transmembrane transport"/>
    <property type="evidence" value="ECO:0007669"/>
    <property type="project" value="InterPro"/>
</dbReference>
<keyword evidence="4 6" id="KW-1133">Transmembrane helix</keyword>
<dbReference type="GO" id="GO:0043190">
    <property type="term" value="C:ATP-binding cassette (ABC) transporter complex"/>
    <property type="evidence" value="ECO:0007669"/>
    <property type="project" value="InterPro"/>
</dbReference>
<gene>
    <name evidence="7" type="ORF">Dace_1958</name>
</gene>
<evidence type="ECO:0000256" key="6">
    <source>
        <dbReference type="SAM" id="Phobius"/>
    </source>
</evidence>
<evidence type="ECO:0000313" key="7">
    <source>
        <dbReference type="EMBL" id="EAT16707.1"/>
    </source>
</evidence>
<proteinExistence type="predicted"/>
<sequence>MSSLRLQTYISREIIAPFLLSLVLFTFVLLLSRLLKLIEMVVDKGVAVSEILHLFACLLPSFFVITVPLSFLLAVMLAFGRLSADSEIVAMKAAGFSLYRLSQPVLIIALLVCGFTAYLTLVAEPAGRVKLKQRLIDIAYSKAAVALQPQIFNEEFDGLMMYANDVDNQTNTMTGVFISDERMGNTPSIIVAQRGEIRSDRTNGSLLMHLRDGSIHRPVIRSGKRSYQVVDFQSYDVNLSLNTADKEEKSLNLKPKEMTTKALMQADPELSEEKQRERRVELMERLVLPFSPLIFALLAVPLGIRSHRSPKGGGFSVALFIFLLYYLCLSVAKTMVQENNWPLLGSLWGPSVAFIVVGILLLIRAAQERPLPGSGAATLFYDGLSAIFYRKKDRS</sequence>
<keyword evidence="2" id="KW-1003">Cell membrane</keyword>
<comment type="caution">
    <text evidence="7">The sequence shown here is derived from an EMBL/GenBank/DDBJ whole genome shotgun (WGS) entry which is preliminary data.</text>
</comment>
<keyword evidence="8" id="KW-1185">Reference proteome</keyword>
<dbReference type="NCBIfam" id="TIGR04407">
    <property type="entry name" value="LptF_YjgP"/>
    <property type="match status" value="1"/>
</dbReference>
<feature type="transmembrane region" description="Helical" evidence="6">
    <location>
        <begin position="14"/>
        <end position="31"/>
    </location>
</feature>
<evidence type="ECO:0000256" key="5">
    <source>
        <dbReference type="ARBA" id="ARBA00023136"/>
    </source>
</evidence>
<feature type="transmembrane region" description="Helical" evidence="6">
    <location>
        <begin position="52"/>
        <end position="79"/>
    </location>
</feature>
<dbReference type="GO" id="GO:0015920">
    <property type="term" value="P:lipopolysaccharide transport"/>
    <property type="evidence" value="ECO:0007669"/>
    <property type="project" value="TreeGrafter"/>
</dbReference>
<dbReference type="InterPro" id="IPR030922">
    <property type="entry name" value="LptF"/>
</dbReference>
<name>Q1K324_DESA6</name>
<dbReference type="PANTHER" id="PTHR33529">
    <property type="entry name" value="SLR0882 PROTEIN-RELATED"/>
    <property type="match status" value="1"/>
</dbReference>
<accession>Q1K324</accession>
<reference evidence="7" key="1">
    <citation type="submission" date="2006-05" db="EMBL/GenBank/DDBJ databases">
        <title>Annotation of the draft genome assembly of Desulfuromonas acetoxidans DSM 684.</title>
        <authorList>
            <consortium name="US DOE Joint Genome Institute (JGI-ORNL)"/>
            <person name="Larimer F."/>
            <person name="Land M."/>
            <person name="Hauser L."/>
        </authorList>
    </citation>
    <scope>NUCLEOTIDE SEQUENCE [LARGE SCALE GENOMIC DNA]</scope>
    <source>
        <strain evidence="7">DSM 684</strain>
    </source>
</reference>
<evidence type="ECO:0000256" key="2">
    <source>
        <dbReference type="ARBA" id="ARBA00022475"/>
    </source>
</evidence>
<evidence type="ECO:0000256" key="1">
    <source>
        <dbReference type="ARBA" id="ARBA00004651"/>
    </source>
</evidence>
<dbReference type="RefSeq" id="WP_005998104.1">
    <property type="nucleotide sequence ID" value="NZ_AAEW02000003.1"/>
</dbReference>
<evidence type="ECO:0000313" key="8">
    <source>
        <dbReference type="Proteomes" id="UP000005695"/>
    </source>
</evidence>
<comment type="subcellular location">
    <subcellularLocation>
        <location evidence="1">Cell membrane</location>
        <topology evidence="1">Multi-pass membrane protein</topology>
    </subcellularLocation>
</comment>
<feature type="transmembrane region" description="Helical" evidence="6">
    <location>
        <begin position="316"/>
        <end position="336"/>
    </location>
</feature>
<feature type="transmembrane region" description="Helical" evidence="6">
    <location>
        <begin position="105"/>
        <end position="123"/>
    </location>
</feature>
<dbReference type="InterPro" id="IPR005495">
    <property type="entry name" value="LptG/LptF_permease"/>
</dbReference>
<dbReference type="AlphaFoldDB" id="Q1K324"/>
<keyword evidence="5 6" id="KW-0472">Membrane</keyword>
<dbReference type="EMBL" id="AAEW02000003">
    <property type="protein sequence ID" value="EAT16707.1"/>
    <property type="molecule type" value="Genomic_DNA"/>
</dbReference>
<dbReference type="Proteomes" id="UP000005695">
    <property type="component" value="Unassembled WGS sequence"/>
</dbReference>
<feature type="transmembrane region" description="Helical" evidence="6">
    <location>
        <begin position="286"/>
        <end position="304"/>
    </location>
</feature>
<evidence type="ECO:0000256" key="4">
    <source>
        <dbReference type="ARBA" id="ARBA00022989"/>
    </source>
</evidence>
<feature type="transmembrane region" description="Helical" evidence="6">
    <location>
        <begin position="343"/>
        <end position="365"/>
    </location>
</feature>
<keyword evidence="3 6" id="KW-0812">Transmembrane</keyword>
<reference evidence="7" key="2">
    <citation type="submission" date="2006-05" db="EMBL/GenBank/DDBJ databases">
        <title>Sequencing of the draft genome and assembly of Desulfuromonas acetoxidans DSM 684.</title>
        <authorList>
            <consortium name="US DOE Joint Genome Institute (JGI-PGF)"/>
            <person name="Copeland A."/>
            <person name="Lucas S."/>
            <person name="Lapidus A."/>
            <person name="Barry K."/>
            <person name="Detter J.C."/>
            <person name="Glavina del Rio T."/>
            <person name="Hammon N."/>
            <person name="Israni S."/>
            <person name="Dalin E."/>
            <person name="Tice H."/>
            <person name="Bruce D."/>
            <person name="Pitluck S."/>
            <person name="Richardson P."/>
        </authorList>
    </citation>
    <scope>NUCLEOTIDE SEQUENCE [LARGE SCALE GENOMIC DNA]</scope>
    <source>
        <strain evidence="7">DSM 684</strain>
    </source>
</reference>
<dbReference type="OrthoDB" id="9792188at2"/>
<evidence type="ECO:0000256" key="3">
    <source>
        <dbReference type="ARBA" id="ARBA00022692"/>
    </source>
</evidence>
<protein>
    <submittedName>
        <fullName evidence="7">Permease YjgP/YjgQ</fullName>
    </submittedName>
</protein>
<organism evidence="7 8">
    <name type="scientific">Desulfuromonas acetoxidans (strain DSM 684 / 11070)</name>
    <dbReference type="NCBI Taxonomy" id="281689"/>
    <lineage>
        <taxon>Bacteria</taxon>
        <taxon>Pseudomonadati</taxon>
        <taxon>Thermodesulfobacteriota</taxon>
        <taxon>Desulfuromonadia</taxon>
        <taxon>Desulfuromonadales</taxon>
        <taxon>Desulfuromonadaceae</taxon>
        <taxon>Desulfuromonas</taxon>
    </lineage>
</organism>
<dbReference type="PANTHER" id="PTHR33529:SF6">
    <property type="entry name" value="YJGP_YJGQ FAMILY PERMEASE"/>
    <property type="match status" value="1"/>
</dbReference>